<dbReference type="EMBL" id="GGEC01056875">
    <property type="protein sequence ID" value="MBX37359.1"/>
    <property type="molecule type" value="Transcribed_RNA"/>
</dbReference>
<dbReference type="AlphaFoldDB" id="A0A2P2N4G8"/>
<evidence type="ECO:0000313" key="1">
    <source>
        <dbReference type="EMBL" id="MBX37359.1"/>
    </source>
</evidence>
<sequence>MTRDPVSLVFHNFSMSSTTRRSESR</sequence>
<proteinExistence type="predicted"/>
<name>A0A2P2N4G8_RHIMU</name>
<organism evidence="1">
    <name type="scientific">Rhizophora mucronata</name>
    <name type="common">Asiatic mangrove</name>
    <dbReference type="NCBI Taxonomy" id="61149"/>
    <lineage>
        <taxon>Eukaryota</taxon>
        <taxon>Viridiplantae</taxon>
        <taxon>Streptophyta</taxon>
        <taxon>Embryophyta</taxon>
        <taxon>Tracheophyta</taxon>
        <taxon>Spermatophyta</taxon>
        <taxon>Magnoliopsida</taxon>
        <taxon>eudicotyledons</taxon>
        <taxon>Gunneridae</taxon>
        <taxon>Pentapetalae</taxon>
        <taxon>rosids</taxon>
        <taxon>fabids</taxon>
        <taxon>Malpighiales</taxon>
        <taxon>Rhizophoraceae</taxon>
        <taxon>Rhizophora</taxon>
    </lineage>
</organism>
<accession>A0A2P2N4G8</accession>
<protein>
    <submittedName>
        <fullName evidence="1">Uncharacterized protein</fullName>
    </submittedName>
</protein>
<reference evidence="1" key="1">
    <citation type="submission" date="2018-02" db="EMBL/GenBank/DDBJ databases">
        <title>Rhizophora mucronata_Transcriptome.</title>
        <authorList>
            <person name="Meera S.P."/>
            <person name="Sreeshan A."/>
            <person name="Augustine A."/>
        </authorList>
    </citation>
    <scope>NUCLEOTIDE SEQUENCE</scope>
    <source>
        <tissue evidence="1">Leaf</tissue>
    </source>
</reference>